<dbReference type="PATRIC" id="fig|1469144.10.peg.4156"/>
<evidence type="ECO:0000259" key="1">
    <source>
        <dbReference type="Pfam" id="PF12973"/>
    </source>
</evidence>
<accession>A0A132MK75</accession>
<evidence type="ECO:0000313" key="4">
    <source>
        <dbReference type="EMBL" id="KWX09569.1"/>
    </source>
</evidence>
<dbReference type="Proteomes" id="UP000070659">
    <property type="component" value="Unassembled WGS sequence"/>
</dbReference>
<evidence type="ECO:0000313" key="6">
    <source>
        <dbReference type="Proteomes" id="UP000070598"/>
    </source>
</evidence>
<dbReference type="EMBL" id="JYIK01000781">
    <property type="protein sequence ID" value="KWX09569.1"/>
    <property type="molecule type" value="Genomic_DNA"/>
</dbReference>
<evidence type="ECO:0000313" key="3">
    <source>
        <dbReference type="EMBL" id="KWX02831.1"/>
    </source>
</evidence>
<dbReference type="Proteomes" id="UP000070188">
    <property type="component" value="Unassembled WGS sequence"/>
</dbReference>
<dbReference type="OrthoDB" id="3296127at2"/>
<evidence type="ECO:0000313" key="5">
    <source>
        <dbReference type="Proteomes" id="UP000070188"/>
    </source>
</evidence>
<dbReference type="InterPro" id="IPR025979">
    <property type="entry name" value="ChrR-like_cupin_dom"/>
</dbReference>
<evidence type="ECO:0000313" key="7">
    <source>
        <dbReference type="Proteomes" id="UP000070659"/>
    </source>
</evidence>
<feature type="domain" description="ChrR-like cupin" evidence="1">
    <location>
        <begin position="18"/>
        <end position="114"/>
    </location>
</feature>
<reference evidence="3" key="4">
    <citation type="submission" date="2015-04" db="EMBL/GenBank/DDBJ databases">
        <title>Physiological reanalysis, assessment of diazotrophy, and genome sequences of multiple isolates of Streptomyces thermoautotrophicus.</title>
        <authorList>
            <person name="MacKellar D.C."/>
            <person name="Lieber L."/>
            <person name="Norman J."/>
            <person name="Bolger A."/>
            <person name="Tobin C."/>
            <person name="Murray J.W."/>
            <person name="Woodward J."/>
            <person name="Friesen M."/>
            <person name="Prell J."/>
        </authorList>
    </citation>
    <scope>NUCLEOTIDE SEQUENCE [LARGE SCALE GENOMIC DNA]</scope>
    <source>
        <strain evidence="3">H1</strain>
    </source>
</reference>
<dbReference type="InterPro" id="IPR014710">
    <property type="entry name" value="RmlC-like_jellyroll"/>
</dbReference>
<comment type="caution">
    <text evidence="2">The sequence shown here is derived from an EMBL/GenBank/DDBJ whole genome shotgun (WGS) entry which is preliminary data.</text>
</comment>
<dbReference type="InterPro" id="IPR011051">
    <property type="entry name" value="RmlC_Cupin_sf"/>
</dbReference>
<dbReference type="SUPFAM" id="SSF51182">
    <property type="entry name" value="RmlC-like cupins"/>
    <property type="match status" value="1"/>
</dbReference>
<dbReference type="Proteomes" id="UP000070598">
    <property type="component" value="Unassembled WGS sequence"/>
</dbReference>
<protein>
    <recommendedName>
        <fullName evidence="1">ChrR-like cupin domain-containing protein</fullName>
    </recommendedName>
</protein>
<keyword evidence="5" id="KW-1185">Reference proteome</keyword>
<dbReference type="Gene3D" id="2.60.120.10">
    <property type="entry name" value="Jelly Rolls"/>
    <property type="match status" value="1"/>
</dbReference>
<gene>
    <name evidence="3" type="ORF">LI90_3878</name>
    <name evidence="2" type="ORF">TH66_23160</name>
    <name evidence="4" type="ORF">TR74_08820</name>
</gene>
<reference evidence="2 7" key="1">
    <citation type="submission" date="2015-02" db="EMBL/GenBank/DDBJ databases">
        <title>Physiological reanalysis, assessment of diazotrophy, and genome sequences of multiple isolates of Streptomyces thermoautotrophicus.</title>
        <authorList>
            <person name="MacKellar D.C."/>
            <person name="Lieber L."/>
            <person name="Norman J."/>
            <person name="Bolger A."/>
            <person name="Tobin C."/>
            <person name="Murray J.W."/>
            <person name="Prell J."/>
        </authorList>
    </citation>
    <scope>NUCLEOTIDE SEQUENCE [LARGE SCALE GENOMIC DNA]</scope>
    <source>
        <strain evidence="2 7">UBT1</strain>
    </source>
</reference>
<dbReference type="AlphaFoldDB" id="A0A132MK75"/>
<name>A0A132MK75_9ACTN</name>
<sequence>MTQTTPATRGKIYVLDATAVEALEWRPLRGQPDVKHKALWQSGELVVGLLWLEPGASEPGHAHPDADHHVWVVEGTARIGGRLLTPGSYAYVPAGTDHEITDVGAGGCTLFYTFRPHGEPARH</sequence>
<dbReference type="EMBL" id="JYIJ01000019">
    <property type="protein sequence ID" value="KWW98149.1"/>
    <property type="molecule type" value="Genomic_DNA"/>
</dbReference>
<evidence type="ECO:0000313" key="2">
    <source>
        <dbReference type="EMBL" id="KWW98149.1"/>
    </source>
</evidence>
<proteinExistence type="predicted"/>
<dbReference type="Pfam" id="PF12973">
    <property type="entry name" value="Cupin_7"/>
    <property type="match status" value="1"/>
</dbReference>
<dbReference type="STRING" id="1469144.LI90_3878"/>
<reference evidence="5" key="3">
    <citation type="submission" date="2015-04" db="EMBL/GenBank/DDBJ databases">
        <title>Physiological reanalysis, assessment of diazotrophy, and genome sequences of multiple isolates of Streptomyces thermoautotrophicus.</title>
        <authorList>
            <person name="MacKellar D.C."/>
            <person name="Lieber L."/>
            <person name="Norman J."/>
            <person name="Bolger A."/>
            <person name="Tobin C."/>
            <person name="Murray J.W."/>
            <person name="Chang R."/>
            <person name="Ford T."/>
            <person name="Nguyen P.Q."/>
            <person name="Woodward J."/>
            <person name="Permingeat H."/>
            <person name="Joshi N.S."/>
            <person name="Silver P.A."/>
            <person name="Usadel B."/>
            <person name="Rutherford A.W."/>
            <person name="Friesen M."/>
            <person name="Prell J."/>
        </authorList>
    </citation>
    <scope>NUCLEOTIDE SEQUENCE [LARGE SCALE GENOMIC DNA]</scope>
    <source>
        <strain evidence="5">H1</strain>
    </source>
</reference>
<reference evidence="6" key="2">
    <citation type="submission" date="2015-02" db="EMBL/GenBank/DDBJ databases">
        <title>Physiological reanalysis, assessment of diazotrophy, and genome sequences of multiple isolates of Streptomyces thermoautotrophicus.</title>
        <authorList>
            <person name="MacKellar D.C."/>
            <person name="Lieber L."/>
            <person name="Norman J."/>
            <person name="Bolger A."/>
            <person name="Tobin C."/>
            <person name="Murray J.W."/>
            <person name="Friesen M."/>
            <person name="Prell J."/>
        </authorList>
    </citation>
    <scope>NUCLEOTIDE SEQUENCE [LARGE SCALE GENOMIC DNA]</scope>
    <source>
        <strain evidence="6">UBT1</strain>
    </source>
</reference>
<organism evidence="2 7">
    <name type="scientific">Carbonactinospora thermoautotrophica</name>
    <dbReference type="NCBI Taxonomy" id="1469144"/>
    <lineage>
        <taxon>Bacteria</taxon>
        <taxon>Bacillati</taxon>
        <taxon>Actinomycetota</taxon>
        <taxon>Actinomycetes</taxon>
        <taxon>Kitasatosporales</taxon>
        <taxon>Carbonactinosporaceae</taxon>
        <taxon>Carbonactinospora</taxon>
    </lineage>
</organism>
<dbReference type="EMBL" id="LAXD01000001">
    <property type="protein sequence ID" value="KWX02831.1"/>
    <property type="molecule type" value="Genomic_DNA"/>
</dbReference>
<dbReference type="RefSeq" id="WP_066890081.1">
    <property type="nucleotide sequence ID" value="NZ_CP171739.1"/>
</dbReference>